<evidence type="ECO:0000313" key="2">
    <source>
        <dbReference type="Proteomes" id="UP000613580"/>
    </source>
</evidence>
<organism evidence="1 2">
    <name type="scientific">Mycena chlorophos</name>
    <name type="common">Agaric fungus</name>
    <name type="synonym">Agaricus chlorophos</name>
    <dbReference type="NCBI Taxonomy" id="658473"/>
    <lineage>
        <taxon>Eukaryota</taxon>
        <taxon>Fungi</taxon>
        <taxon>Dikarya</taxon>
        <taxon>Basidiomycota</taxon>
        <taxon>Agaricomycotina</taxon>
        <taxon>Agaricomycetes</taxon>
        <taxon>Agaricomycetidae</taxon>
        <taxon>Agaricales</taxon>
        <taxon>Marasmiineae</taxon>
        <taxon>Mycenaceae</taxon>
        <taxon>Mycena</taxon>
    </lineage>
</organism>
<dbReference type="InterPro" id="IPR032675">
    <property type="entry name" value="LRR_dom_sf"/>
</dbReference>
<gene>
    <name evidence="1" type="ORF">HMN09_01146100</name>
</gene>
<accession>A0A8H6S9C6</accession>
<dbReference type="Proteomes" id="UP000613580">
    <property type="component" value="Unassembled WGS sequence"/>
</dbReference>
<dbReference type="AlphaFoldDB" id="A0A8H6S9C6"/>
<evidence type="ECO:0000313" key="1">
    <source>
        <dbReference type="EMBL" id="KAF7294177.1"/>
    </source>
</evidence>
<reference evidence="1" key="1">
    <citation type="submission" date="2020-05" db="EMBL/GenBank/DDBJ databases">
        <title>Mycena genomes resolve the evolution of fungal bioluminescence.</title>
        <authorList>
            <person name="Tsai I.J."/>
        </authorList>
    </citation>
    <scope>NUCLEOTIDE SEQUENCE</scope>
    <source>
        <strain evidence="1">110903Hualien_Pintung</strain>
    </source>
</reference>
<proteinExistence type="predicted"/>
<dbReference type="OrthoDB" id="2269034at2759"/>
<evidence type="ECO:0008006" key="3">
    <source>
        <dbReference type="Google" id="ProtNLM"/>
    </source>
</evidence>
<sequence>MDKTPAALRAHLAQVAAEIKHRKQQLLQLHHYEYAVHVELNRVAKHSQPILSLPTEITSEIFIQCLPDGKDAMPTANWLEAPLLLASVCRAWCGIVMSTPALWRAFWIDLDMMDDEELSMFMHLWLKNACGNPVRMGLLGDFSSVDVPYLVALPQMFSKTLSSLAVVVQLSDVPQLRSLALELEGLEELDVCIDKDDDPEGSLDLSGFLATAPRLTKVSLNSIKPTELTLPWSRVTDFHLHHRFFTATHLFDILILLPNLVHADIDVDYELDSPVPLVNVLDHQLTLPHLQSLSISEGMDAHPAQPHFLDLLTLPQLRKLEAKDASERLLDGLLKRSESPSLVRLQLSPVFDERILKRVFPGPSFTHLAELDLRFISHPFAEALMTPLVDESFLPELRSLRLEASDSNRCVSLGALVLLVGPAIVERHEKGRRLQSVEVVMSPRMWVTFVIPEEQLAPYRRLQGDGVEVVIGDTSGQSFI</sequence>
<protein>
    <recommendedName>
        <fullName evidence="3">F-box domain-containing protein</fullName>
    </recommendedName>
</protein>
<comment type="caution">
    <text evidence="1">The sequence shown here is derived from an EMBL/GenBank/DDBJ whole genome shotgun (WGS) entry which is preliminary data.</text>
</comment>
<keyword evidence="2" id="KW-1185">Reference proteome</keyword>
<name>A0A8H6S9C6_MYCCL</name>
<dbReference type="EMBL" id="JACAZE010000019">
    <property type="protein sequence ID" value="KAF7294177.1"/>
    <property type="molecule type" value="Genomic_DNA"/>
</dbReference>
<dbReference type="Gene3D" id="3.80.10.10">
    <property type="entry name" value="Ribonuclease Inhibitor"/>
    <property type="match status" value="1"/>
</dbReference>